<dbReference type="AlphaFoldDB" id="A0A917VP49"/>
<feature type="domain" description="Glycosyltransferase 2-like" evidence="2">
    <location>
        <begin position="37"/>
        <end position="171"/>
    </location>
</feature>
<reference evidence="3" key="1">
    <citation type="journal article" date="2014" name="Int. J. Syst. Evol. Microbiol.">
        <title>Complete genome sequence of Corynebacterium casei LMG S-19264T (=DSM 44701T), isolated from a smear-ripened cheese.</title>
        <authorList>
            <consortium name="US DOE Joint Genome Institute (JGI-PGF)"/>
            <person name="Walter F."/>
            <person name="Albersmeier A."/>
            <person name="Kalinowski J."/>
            <person name="Ruckert C."/>
        </authorList>
    </citation>
    <scope>NUCLEOTIDE SEQUENCE</scope>
    <source>
        <strain evidence="3">CGMCC 4.3508</strain>
    </source>
</reference>
<evidence type="ECO:0000259" key="2">
    <source>
        <dbReference type="Pfam" id="PF00535"/>
    </source>
</evidence>
<dbReference type="EMBL" id="BMMH01000003">
    <property type="protein sequence ID" value="GGL04547.1"/>
    <property type="molecule type" value="Genomic_DNA"/>
</dbReference>
<dbReference type="CDD" id="cd00761">
    <property type="entry name" value="Glyco_tranf_GTA_type"/>
    <property type="match status" value="1"/>
</dbReference>
<sequence length="387" mass="41378">MTVGTGIAVGGAALAAWNRVTVPRLSRAPAPVTEAVTVCVPARDEAALLPDLIGDLRAQVGIERLRILVLDDASTDDTAARALRAMDRDPRCELLRGTAGPPPGWTGKAAACAALAEHAEGTGGETGPGVLVFLDADIRLAPTALAAAVTRLRRHDLALLAPWPQQRAETVAERSVQPLLCWSWACTLPVTWADRGTRTSTVVACGQFLVFDAASYRAIGGHEPVAGSVAEDLDIARVLRRAGHRTAMAAAGELARTRMYRSADELVAGYRRWLWSAYGGSVAGGIAVGVVAAWAYWLPPLAAVLGRGHLRRTGLLGYTAAVASRLLARDLETGRRPDRHDLVAALAHPASVATYLLLWQHSHRARRRNALTWRGRTLTPRQELDSR</sequence>
<reference evidence="3" key="2">
    <citation type="submission" date="2020-09" db="EMBL/GenBank/DDBJ databases">
        <authorList>
            <person name="Sun Q."/>
            <person name="Zhou Y."/>
        </authorList>
    </citation>
    <scope>NUCLEOTIDE SEQUENCE</scope>
    <source>
        <strain evidence="3">CGMCC 4.3508</strain>
    </source>
</reference>
<proteinExistence type="predicted"/>
<dbReference type="Proteomes" id="UP000638263">
    <property type="component" value="Unassembled WGS sequence"/>
</dbReference>
<keyword evidence="4" id="KW-1185">Reference proteome</keyword>
<keyword evidence="1" id="KW-0812">Transmembrane</keyword>
<evidence type="ECO:0000256" key="1">
    <source>
        <dbReference type="SAM" id="Phobius"/>
    </source>
</evidence>
<accession>A0A917VP49</accession>
<dbReference type="Gene3D" id="3.90.550.10">
    <property type="entry name" value="Spore Coat Polysaccharide Biosynthesis Protein SpsA, Chain A"/>
    <property type="match status" value="1"/>
</dbReference>
<evidence type="ECO:0000313" key="3">
    <source>
        <dbReference type="EMBL" id="GGL04547.1"/>
    </source>
</evidence>
<dbReference type="PANTHER" id="PTHR43646">
    <property type="entry name" value="GLYCOSYLTRANSFERASE"/>
    <property type="match status" value="1"/>
</dbReference>
<gene>
    <name evidence="3" type="ORF">GCM10011588_18870</name>
</gene>
<feature type="transmembrane region" description="Helical" evidence="1">
    <location>
        <begin position="342"/>
        <end position="359"/>
    </location>
</feature>
<dbReference type="Pfam" id="PF00535">
    <property type="entry name" value="Glycos_transf_2"/>
    <property type="match status" value="1"/>
</dbReference>
<dbReference type="InterPro" id="IPR029044">
    <property type="entry name" value="Nucleotide-diphossugar_trans"/>
</dbReference>
<protein>
    <recommendedName>
        <fullName evidence="2">Glycosyltransferase 2-like domain-containing protein</fullName>
    </recommendedName>
</protein>
<keyword evidence="1" id="KW-0472">Membrane</keyword>
<dbReference type="PANTHER" id="PTHR43646:SF3">
    <property type="entry name" value="SLR1566 PROTEIN"/>
    <property type="match status" value="1"/>
</dbReference>
<evidence type="ECO:0000313" key="4">
    <source>
        <dbReference type="Proteomes" id="UP000638263"/>
    </source>
</evidence>
<organism evidence="3 4">
    <name type="scientific">Nocardia jinanensis</name>
    <dbReference type="NCBI Taxonomy" id="382504"/>
    <lineage>
        <taxon>Bacteria</taxon>
        <taxon>Bacillati</taxon>
        <taxon>Actinomycetota</taxon>
        <taxon>Actinomycetes</taxon>
        <taxon>Mycobacteriales</taxon>
        <taxon>Nocardiaceae</taxon>
        <taxon>Nocardia</taxon>
    </lineage>
</organism>
<dbReference type="InterPro" id="IPR001173">
    <property type="entry name" value="Glyco_trans_2-like"/>
</dbReference>
<name>A0A917VP49_9NOCA</name>
<comment type="caution">
    <text evidence="3">The sequence shown here is derived from an EMBL/GenBank/DDBJ whole genome shotgun (WGS) entry which is preliminary data.</text>
</comment>
<keyword evidence="1" id="KW-1133">Transmembrane helix</keyword>
<feature type="transmembrane region" description="Helical" evidence="1">
    <location>
        <begin position="275"/>
        <end position="297"/>
    </location>
</feature>
<dbReference type="SUPFAM" id="SSF53448">
    <property type="entry name" value="Nucleotide-diphospho-sugar transferases"/>
    <property type="match status" value="1"/>
</dbReference>